<feature type="transmembrane region" description="Helical" evidence="1">
    <location>
        <begin position="38"/>
        <end position="60"/>
    </location>
</feature>
<dbReference type="AlphaFoldDB" id="B4R8X8"/>
<evidence type="ECO:0000313" key="3">
    <source>
        <dbReference type="Proteomes" id="UP000001868"/>
    </source>
</evidence>
<dbReference type="HOGENOM" id="CLU_143332_0_0_5"/>
<dbReference type="eggNOG" id="ENOG5033C4B">
    <property type="taxonomic scope" value="Bacteria"/>
</dbReference>
<protein>
    <submittedName>
        <fullName evidence="2">Uncharacterized protein</fullName>
    </submittedName>
</protein>
<evidence type="ECO:0000256" key="1">
    <source>
        <dbReference type="SAM" id="Phobius"/>
    </source>
</evidence>
<name>B4R8X8_PHEZH</name>
<proteinExistence type="predicted"/>
<organism evidence="2 3">
    <name type="scientific">Phenylobacterium zucineum (strain HLK1)</name>
    <dbReference type="NCBI Taxonomy" id="450851"/>
    <lineage>
        <taxon>Bacteria</taxon>
        <taxon>Pseudomonadati</taxon>
        <taxon>Pseudomonadota</taxon>
        <taxon>Alphaproteobacteria</taxon>
        <taxon>Caulobacterales</taxon>
        <taxon>Caulobacteraceae</taxon>
        <taxon>Phenylobacterium</taxon>
    </lineage>
</organism>
<accession>B4R8X8</accession>
<dbReference type="RefSeq" id="WP_012523481.1">
    <property type="nucleotide sequence ID" value="NC_011144.1"/>
</dbReference>
<dbReference type="OrthoDB" id="7206962at2"/>
<evidence type="ECO:0000313" key="2">
    <source>
        <dbReference type="EMBL" id="ACG79343.1"/>
    </source>
</evidence>
<reference evidence="2 3" key="1">
    <citation type="journal article" date="2008" name="BMC Genomics">
        <title>Complete genome of Phenylobacterium zucineum - a novel facultative intracellular bacterium isolated from human erythroleukemia cell line K562.</title>
        <authorList>
            <person name="Luo Y."/>
            <person name="Xu X."/>
            <person name="Ding Z."/>
            <person name="Liu Z."/>
            <person name="Zhang B."/>
            <person name="Yan Z."/>
            <person name="Sun J."/>
            <person name="Hu S."/>
            <person name="Hu X."/>
        </authorList>
    </citation>
    <scope>NUCLEOTIDE SEQUENCE [LARGE SCALE GENOMIC DNA]</scope>
    <source>
        <strain evidence="2 3">HLK1</strain>
    </source>
</reference>
<dbReference type="Proteomes" id="UP000001868">
    <property type="component" value="Chromosome"/>
</dbReference>
<dbReference type="STRING" id="450851.PHZ_c2934"/>
<dbReference type="EMBL" id="CP000747">
    <property type="protein sequence ID" value="ACG79343.1"/>
    <property type="molecule type" value="Genomic_DNA"/>
</dbReference>
<gene>
    <name evidence="2" type="ordered locus">PHZ_c2934</name>
</gene>
<keyword evidence="3" id="KW-1185">Reference proteome</keyword>
<keyword evidence="1" id="KW-0472">Membrane</keyword>
<keyword evidence="1" id="KW-0812">Transmembrane</keyword>
<dbReference type="KEGG" id="pzu:PHZ_c2934"/>
<sequence length="140" mass="14768">MSKLLPGGVLPKLGLLGLMGLAVGLVLARGAGLELSPALRWGVFAVSLVIAVWLTLAYWRQIDEAAREAQKSAWFWGSGSGAILGFAAVTALAMRDPALGGWVAPDAPAAVLVQAGAIAVLASQLVGFFIAWAIWWWRMR</sequence>
<feature type="transmembrane region" description="Helical" evidence="1">
    <location>
        <begin position="72"/>
        <end position="93"/>
    </location>
</feature>
<keyword evidence="1" id="KW-1133">Transmembrane helix</keyword>
<feature type="transmembrane region" description="Helical" evidence="1">
    <location>
        <begin position="113"/>
        <end position="137"/>
    </location>
</feature>